<feature type="repeat" description="MBT" evidence="11">
    <location>
        <begin position="441"/>
        <end position="537"/>
    </location>
</feature>
<dbReference type="Proteomes" id="UP000694429">
    <property type="component" value="Chromosome 10"/>
</dbReference>
<proteinExistence type="predicted"/>
<feature type="region of interest" description="Disordered" evidence="12">
    <location>
        <begin position="1"/>
        <end position="86"/>
    </location>
</feature>
<dbReference type="Gene3D" id="3.30.60.160">
    <property type="match status" value="1"/>
</dbReference>
<dbReference type="PANTHER" id="PTHR12247">
    <property type="entry name" value="POLYCOMB GROUP PROTEIN"/>
    <property type="match status" value="1"/>
</dbReference>
<dbReference type="GO" id="GO:0008270">
    <property type="term" value="F:zinc ion binding"/>
    <property type="evidence" value="ECO:0007669"/>
    <property type="project" value="UniProtKB-KW"/>
</dbReference>
<dbReference type="SUPFAM" id="SSF63748">
    <property type="entry name" value="Tudor/PWWP/MBT"/>
    <property type="match status" value="3"/>
</dbReference>
<dbReference type="GO" id="GO:0006325">
    <property type="term" value="P:chromatin organization"/>
    <property type="evidence" value="ECO:0007669"/>
    <property type="project" value="UniProtKB-KW"/>
</dbReference>
<evidence type="ECO:0000313" key="14">
    <source>
        <dbReference type="Ensembl" id="ENSCAFP00030036268.1"/>
    </source>
</evidence>
<evidence type="ECO:0000256" key="4">
    <source>
        <dbReference type="ARBA" id="ARBA00022771"/>
    </source>
</evidence>
<dbReference type="FunFam" id="2.30.30.140:FF:000019">
    <property type="entry name" value="MBT domain-containing protein 1 isoform X1"/>
    <property type="match status" value="1"/>
</dbReference>
<dbReference type="AlphaFoldDB" id="A0A8C0P5D6"/>
<evidence type="ECO:0000256" key="1">
    <source>
        <dbReference type="ARBA" id="ARBA00004123"/>
    </source>
</evidence>
<keyword evidence="2" id="KW-0479">Metal-binding</keyword>
<sequence>MEKTRGVEETPSSEPMEEEEEEEDDLELFGGYDSFRSYNSSAGSESSSYLEESSEAENEDREAGELPTSPLHLLSPGTPRSLDGSGSEPAVCEMCGIVGTREAFFSKTKRFCSVSCSRSYSSNSKKASILARLQGKPPTKKAKVLHKAAWSAKIGAFLHSQGTGQLADGTPTGQDALVLGFDWGKFLKDHSYKAAPVSCFKHGIACCSGMKALKMTPAMTSGATWERWMSTPLAGVPSTARSLCPLGMVESMKYPFRQGMRLEVVDKSQVSRTRMAVVDTVIGGRLRLLYEDGDSDDDFWCHMWSPLIHPVGWSRRVGHGIKLSERRSDMAHHPTFRKIYCDAVPYLFKKVRAVYTEGGWFEEGMKLEAIDPLNLGNICVATICKVLLDGYLMICVDGGPSTDGSDWFCYHASSHAIFPATFCQKNDIELTPPKGYESHTFSWDTYLEKTKSKAAPSRLFNMDCPNHGFKVGMKLEAVDLMEPRLICVATVKRVVHRLLSIHFDGWDSEYDQWVDCESPDIYPVGWCELTGYQLQPPVAAEPTTPLKAKEATKKKKKQFGKKRKRIPPTKTRPLRQGSKKPLLEDDLQATEKSSSDPVPEEIIAVRVKEEHLDMATPDKAPSPELPVPIENIKQETDD</sequence>
<keyword evidence="8" id="KW-0804">Transcription</keyword>
<dbReference type="Pfam" id="PF21319">
    <property type="entry name" value="zf-FCS_1"/>
    <property type="match status" value="1"/>
</dbReference>
<dbReference type="PROSITE" id="PS51079">
    <property type="entry name" value="MBT"/>
    <property type="match status" value="3"/>
</dbReference>
<evidence type="ECO:0000256" key="8">
    <source>
        <dbReference type="ARBA" id="ARBA00023163"/>
    </source>
</evidence>
<keyword evidence="7" id="KW-0805">Transcription regulation</keyword>
<evidence type="ECO:0000256" key="9">
    <source>
        <dbReference type="ARBA" id="ARBA00023242"/>
    </source>
</evidence>
<feature type="compositionally biased region" description="Acidic residues" evidence="12">
    <location>
        <begin position="52"/>
        <end position="62"/>
    </location>
</feature>
<dbReference type="FunFam" id="3.30.60.160:FF:000001">
    <property type="entry name" value="MBT domain-containing protein 1 isoform X1"/>
    <property type="match status" value="1"/>
</dbReference>
<dbReference type="Pfam" id="PF02820">
    <property type="entry name" value="MBT"/>
    <property type="match status" value="3"/>
</dbReference>
<feature type="compositionally biased region" description="Acidic residues" evidence="12">
    <location>
        <begin position="15"/>
        <end position="27"/>
    </location>
</feature>
<evidence type="ECO:0000256" key="2">
    <source>
        <dbReference type="ARBA" id="ARBA00022723"/>
    </source>
</evidence>
<comment type="subcellular location">
    <subcellularLocation>
        <location evidence="1">Nucleus</location>
    </subcellularLocation>
</comment>
<dbReference type="PANTHER" id="PTHR12247:SF64">
    <property type="entry name" value="LETHAL(3)MALIGNANT BRAIN TUMOR-LIKE PROTEIN 2"/>
    <property type="match status" value="1"/>
</dbReference>
<feature type="domain" description="FCS-type" evidence="13">
    <location>
        <begin position="83"/>
        <end position="118"/>
    </location>
</feature>
<dbReference type="InterPro" id="IPR038603">
    <property type="entry name" value="Znf_FCS_sf"/>
</dbReference>
<dbReference type="InterPro" id="IPR050548">
    <property type="entry name" value="PcG_chromatin_remod_factors"/>
</dbReference>
<dbReference type="InterPro" id="IPR004092">
    <property type="entry name" value="Mbt"/>
</dbReference>
<dbReference type="FunFam" id="2.30.30.140:FF:000010">
    <property type="entry name" value="MBT domain-containing protein 1 isoform X1"/>
    <property type="match status" value="1"/>
</dbReference>
<dbReference type="OrthoDB" id="5800688at2759"/>
<reference evidence="14" key="1">
    <citation type="submission" date="2019-03" db="EMBL/GenBank/DDBJ databases">
        <authorList>
            <person name="Warren W.C."/>
            <person name="Johnson G.S."/>
        </authorList>
    </citation>
    <scope>NUCLEOTIDE SEQUENCE [LARGE SCALE GENOMIC DNA]</scope>
    <source>
        <strain evidence="14">Basenji</strain>
    </source>
</reference>
<dbReference type="Gene3D" id="2.30.30.140">
    <property type="match status" value="3"/>
</dbReference>
<keyword evidence="9" id="KW-0539">Nucleus</keyword>
<evidence type="ECO:0000256" key="3">
    <source>
        <dbReference type="ARBA" id="ARBA00022737"/>
    </source>
</evidence>
<dbReference type="SMART" id="SM00561">
    <property type="entry name" value="MBT"/>
    <property type="match status" value="3"/>
</dbReference>
<dbReference type="CDD" id="cd20100">
    <property type="entry name" value="MBT_dSfmbt-like_rpt4"/>
    <property type="match status" value="1"/>
</dbReference>
<feature type="repeat" description="MBT" evidence="11">
    <location>
        <begin position="330"/>
        <end position="433"/>
    </location>
</feature>
<evidence type="ECO:0000259" key="13">
    <source>
        <dbReference type="PROSITE" id="PS51024"/>
    </source>
</evidence>
<feature type="compositionally biased region" description="Basic residues" evidence="12">
    <location>
        <begin position="552"/>
        <end position="567"/>
    </location>
</feature>
<organism evidence="14 15">
    <name type="scientific">Canis lupus familiaris</name>
    <name type="common">Dog</name>
    <name type="synonym">Canis familiaris</name>
    <dbReference type="NCBI Taxonomy" id="9615"/>
    <lineage>
        <taxon>Eukaryota</taxon>
        <taxon>Metazoa</taxon>
        <taxon>Chordata</taxon>
        <taxon>Craniata</taxon>
        <taxon>Vertebrata</taxon>
        <taxon>Euteleostomi</taxon>
        <taxon>Mammalia</taxon>
        <taxon>Eutheria</taxon>
        <taxon>Laurasiatheria</taxon>
        <taxon>Carnivora</taxon>
        <taxon>Caniformia</taxon>
        <taxon>Canidae</taxon>
        <taxon>Canis</taxon>
    </lineage>
</organism>
<keyword evidence="6" id="KW-0156">Chromatin regulator</keyword>
<dbReference type="Ensembl" id="ENSCAFT00030041569.1">
    <property type="protein sequence ID" value="ENSCAFP00030036268.1"/>
    <property type="gene ID" value="ENSCAFG00030022443.1"/>
</dbReference>
<dbReference type="InterPro" id="IPR012313">
    <property type="entry name" value="Znf_FCS"/>
</dbReference>
<keyword evidence="3" id="KW-0677">Repeat</keyword>
<keyword evidence="4 10" id="KW-0863">Zinc-finger</keyword>
<evidence type="ECO:0000256" key="5">
    <source>
        <dbReference type="ARBA" id="ARBA00022833"/>
    </source>
</evidence>
<evidence type="ECO:0000256" key="11">
    <source>
        <dbReference type="PROSITE-ProRule" id="PRU00459"/>
    </source>
</evidence>
<name>A0A8C0P5D6_CANLF</name>
<dbReference type="GO" id="GO:0005634">
    <property type="term" value="C:nucleus"/>
    <property type="evidence" value="ECO:0007669"/>
    <property type="project" value="UniProtKB-SubCell"/>
</dbReference>
<dbReference type="CDD" id="cd20124">
    <property type="entry name" value="MBT_L3MBTL2_rpt2"/>
    <property type="match status" value="1"/>
</dbReference>
<dbReference type="InterPro" id="IPR047357">
    <property type="entry name" value="MBT_L3MBTL2_rpt2"/>
</dbReference>
<dbReference type="CDD" id="cd20127">
    <property type="entry name" value="MBT_L3MBTL2_rpt3"/>
    <property type="match status" value="1"/>
</dbReference>
<evidence type="ECO:0000256" key="12">
    <source>
        <dbReference type="SAM" id="MobiDB-lite"/>
    </source>
</evidence>
<dbReference type="PROSITE" id="PS51024">
    <property type="entry name" value="ZF_FCS"/>
    <property type="match status" value="1"/>
</dbReference>
<feature type="repeat" description="MBT" evidence="11">
    <location>
        <begin position="181"/>
        <end position="324"/>
    </location>
</feature>
<accession>A0A8C0P5D6</accession>
<evidence type="ECO:0000256" key="7">
    <source>
        <dbReference type="ARBA" id="ARBA00023015"/>
    </source>
</evidence>
<feature type="compositionally biased region" description="Low complexity" evidence="12">
    <location>
        <begin position="37"/>
        <end position="51"/>
    </location>
</feature>
<feature type="region of interest" description="Disordered" evidence="12">
    <location>
        <begin position="541"/>
        <end position="638"/>
    </location>
</feature>
<evidence type="ECO:0000313" key="15">
    <source>
        <dbReference type="Proteomes" id="UP000694429"/>
    </source>
</evidence>
<evidence type="ECO:0000256" key="10">
    <source>
        <dbReference type="PROSITE-ProRule" id="PRU00367"/>
    </source>
</evidence>
<protein>
    <submittedName>
        <fullName evidence="14">L3MBTL histone methyl-lysine binding protein 2</fullName>
    </submittedName>
</protein>
<keyword evidence="5" id="KW-0862">Zinc</keyword>
<dbReference type="GO" id="GO:0006355">
    <property type="term" value="P:regulation of DNA-templated transcription"/>
    <property type="evidence" value="ECO:0007669"/>
    <property type="project" value="InterPro"/>
</dbReference>
<dbReference type="FunFam" id="2.30.30.140:FF:000032">
    <property type="entry name" value="MBT domain-containing protein 1 isoform X1"/>
    <property type="match status" value="1"/>
</dbReference>
<reference evidence="14" key="2">
    <citation type="submission" date="2025-08" db="UniProtKB">
        <authorList>
            <consortium name="Ensembl"/>
        </authorList>
    </citation>
    <scope>IDENTIFICATION</scope>
</reference>
<evidence type="ECO:0000256" key="6">
    <source>
        <dbReference type="ARBA" id="ARBA00022853"/>
    </source>
</evidence>